<organism evidence="2 3">
    <name type="scientific">Mycena belliarum</name>
    <dbReference type="NCBI Taxonomy" id="1033014"/>
    <lineage>
        <taxon>Eukaryota</taxon>
        <taxon>Fungi</taxon>
        <taxon>Dikarya</taxon>
        <taxon>Basidiomycota</taxon>
        <taxon>Agaricomycotina</taxon>
        <taxon>Agaricomycetes</taxon>
        <taxon>Agaricomycetidae</taxon>
        <taxon>Agaricales</taxon>
        <taxon>Marasmiineae</taxon>
        <taxon>Mycenaceae</taxon>
        <taxon>Mycena</taxon>
    </lineage>
</organism>
<accession>A0AAD6TPT9</accession>
<evidence type="ECO:0000313" key="3">
    <source>
        <dbReference type="Proteomes" id="UP001222325"/>
    </source>
</evidence>
<evidence type="ECO:0000256" key="1">
    <source>
        <dbReference type="SAM" id="MobiDB-lite"/>
    </source>
</evidence>
<name>A0AAD6TPT9_9AGAR</name>
<reference evidence="2" key="1">
    <citation type="submission" date="2023-03" db="EMBL/GenBank/DDBJ databases">
        <title>Massive genome expansion in bonnet fungi (Mycena s.s.) driven by repeated elements and novel gene families across ecological guilds.</title>
        <authorList>
            <consortium name="Lawrence Berkeley National Laboratory"/>
            <person name="Harder C.B."/>
            <person name="Miyauchi S."/>
            <person name="Viragh M."/>
            <person name="Kuo A."/>
            <person name="Thoen E."/>
            <person name="Andreopoulos B."/>
            <person name="Lu D."/>
            <person name="Skrede I."/>
            <person name="Drula E."/>
            <person name="Henrissat B."/>
            <person name="Morin E."/>
            <person name="Kohler A."/>
            <person name="Barry K."/>
            <person name="LaButti K."/>
            <person name="Morin E."/>
            <person name="Salamov A."/>
            <person name="Lipzen A."/>
            <person name="Mereny Z."/>
            <person name="Hegedus B."/>
            <person name="Baldrian P."/>
            <person name="Stursova M."/>
            <person name="Weitz H."/>
            <person name="Taylor A."/>
            <person name="Grigoriev I.V."/>
            <person name="Nagy L.G."/>
            <person name="Martin F."/>
            <person name="Kauserud H."/>
        </authorList>
    </citation>
    <scope>NUCLEOTIDE SEQUENCE</scope>
    <source>
        <strain evidence="2">CBHHK173m</strain>
    </source>
</reference>
<keyword evidence="3" id="KW-1185">Reference proteome</keyword>
<evidence type="ECO:0000313" key="2">
    <source>
        <dbReference type="EMBL" id="KAJ7063783.1"/>
    </source>
</evidence>
<dbReference type="AlphaFoldDB" id="A0AAD6TPT9"/>
<proteinExistence type="predicted"/>
<feature type="region of interest" description="Disordered" evidence="1">
    <location>
        <begin position="22"/>
        <end position="67"/>
    </location>
</feature>
<gene>
    <name evidence="2" type="ORF">B0H15DRAFT_807809</name>
</gene>
<protein>
    <submittedName>
        <fullName evidence="2">Uncharacterized protein</fullName>
    </submittedName>
</protein>
<dbReference type="Proteomes" id="UP001222325">
    <property type="component" value="Unassembled WGS sequence"/>
</dbReference>
<comment type="caution">
    <text evidence="2">The sequence shown here is derived from an EMBL/GenBank/DDBJ whole genome shotgun (WGS) entry which is preliminary data.</text>
</comment>
<feature type="non-terminal residue" evidence="2">
    <location>
        <position position="1"/>
    </location>
</feature>
<feature type="compositionally biased region" description="Basic residues" evidence="1">
    <location>
        <begin position="47"/>
        <end position="66"/>
    </location>
</feature>
<dbReference type="EMBL" id="JARJCN010000199">
    <property type="protein sequence ID" value="KAJ7063783.1"/>
    <property type="molecule type" value="Genomic_DNA"/>
</dbReference>
<feature type="region of interest" description="Disordered" evidence="1">
    <location>
        <begin position="115"/>
        <end position="184"/>
    </location>
</feature>
<sequence>AAGGSASPALLLPPHVLRARRRAVNTGSKAEDAAERVSSGTESCTRRGVRASRLKKKRDPKRHKRDAIRGCTPTVHSRAVSALVARGLMRRRPLCPRSGCLDRVYGQARVAGDLQRAASGVRRPAPSTEDAVPPVPGTKQRASGQLRRGDSQGCRARGEKGGRRRGRGERDAGGGGNQSGHMERWPRRSIGARLATMRVARVDAWAYGGRREAGLALMDSARRRAMGAITVGPLAPDEIQVVRSTLVVFVEATRRDEIVGRVRRWHRLRFAGFANGPWRGLGAEAHQRAVEGCRPMDCGGGKQTGGATCTRPELAVIRAGCHSERQTSTDSDFFFCRPHGMGIESK</sequence>